<feature type="transmembrane region" description="Helical" evidence="1">
    <location>
        <begin position="276"/>
        <end position="294"/>
    </location>
</feature>
<dbReference type="Pfam" id="PF01757">
    <property type="entry name" value="Acyl_transf_3"/>
    <property type="match status" value="1"/>
</dbReference>
<keyword evidence="3" id="KW-0808">Transferase</keyword>
<dbReference type="PANTHER" id="PTHR23028">
    <property type="entry name" value="ACETYLTRANSFERASE"/>
    <property type="match status" value="1"/>
</dbReference>
<dbReference type="InterPro" id="IPR050879">
    <property type="entry name" value="Acyltransferase_3"/>
</dbReference>
<feature type="transmembrane region" description="Helical" evidence="1">
    <location>
        <begin position="188"/>
        <end position="207"/>
    </location>
</feature>
<dbReference type="InterPro" id="IPR002656">
    <property type="entry name" value="Acyl_transf_3_dom"/>
</dbReference>
<evidence type="ECO:0000256" key="1">
    <source>
        <dbReference type="SAM" id="Phobius"/>
    </source>
</evidence>
<reference evidence="3" key="2">
    <citation type="submission" date="2020-09" db="EMBL/GenBank/DDBJ databases">
        <authorList>
            <person name="Sun Q."/>
            <person name="Zhou Y."/>
        </authorList>
    </citation>
    <scope>NUCLEOTIDE SEQUENCE</scope>
    <source>
        <strain evidence="3">CGMCC 1.12997</strain>
    </source>
</reference>
<keyword evidence="4" id="KW-1185">Reference proteome</keyword>
<dbReference type="Proteomes" id="UP000647241">
    <property type="component" value="Unassembled WGS sequence"/>
</dbReference>
<keyword evidence="1" id="KW-1133">Transmembrane helix</keyword>
<sequence length="401" mass="44884">MPFEPVNLKASWRRLDGVDLLRGLAIFFVLMNHVNMRLLGAKVPYTRGLPHQLVFSLVWNGQFGVQMFFVVSGFLITSTTLRRWGTLSAVNVHDFYQLRFARIAPLLFLLLAVLSGLHFAHIKNFVVPAKTGGLGRALLAALAFHVNLLEARRGYLPGNWDVLWSLSVEETFYLFFPLVCRLFGRGKLLITLLLAFVVLGPFGRTVLTHGNEVWQEYSYLGGMDAIALGCLTALTVSRLRFSRLQLWMLSGAGVALLIFSLCFSIRAYLWGLGRNGLNMTILAVGTCMLVAAAAQTQWRSPRVLSPLRKLGQRSYEVYLTHMFVVFALFNLFVRLGKPMRGVPVLFITVIVIAGLLGEAVARFFSDPMNRFLRKRFGDGSDRLGSVVETDSGVQHQRNLVV</sequence>
<gene>
    <name evidence="3" type="ORF">GCM10011585_28290</name>
</gene>
<protein>
    <submittedName>
        <fullName evidence="3">Acyltransferase</fullName>
    </submittedName>
</protein>
<keyword evidence="3" id="KW-0012">Acyltransferase</keyword>
<dbReference type="RefSeq" id="WP_188554838.1">
    <property type="nucleotide sequence ID" value="NZ_BMGT01000003.1"/>
</dbReference>
<dbReference type="EMBL" id="BMGT01000003">
    <property type="protein sequence ID" value="GGG82972.1"/>
    <property type="molecule type" value="Genomic_DNA"/>
</dbReference>
<comment type="caution">
    <text evidence="3">The sequence shown here is derived from an EMBL/GenBank/DDBJ whole genome shotgun (WGS) entry which is preliminary data.</text>
</comment>
<accession>A0A917HLH6</accession>
<dbReference type="GO" id="GO:0000271">
    <property type="term" value="P:polysaccharide biosynthetic process"/>
    <property type="evidence" value="ECO:0007669"/>
    <property type="project" value="TreeGrafter"/>
</dbReference>
<reference evidence="3" key="1">
    <citation type="journal article" date="2014" name="Int. J. Syst. Evol. Microbiol.">
        <title>Complete genome sequence of Corynebacterium casei LMG S-19264T (=DSM 44701T), isolated from a smear-ripened cheese.</title>
        <authorList>
            <consortium name="US DOE Joint Genome Institute (JGI-PGF)"/>
            <person name="Walter F."/>
            <person name="Albersmeier A."/>
            <person name="Kalinowski J."/>
            <person name="Ruckert C."/>
        </authorList>
    </citation>
    <scope>NUCLEOTIDE SEQUENCE</scope>
    <source>
        <strain evidence="3">CGMCC 1.12997</strain>
    </source>
</reference>
<feature type="transmembrane region" description="Helical" evidence="1">
    <location>
        <begin position="246"/>
        <end position="270"/>
    </location>
</feature>
<feature type="transmembrane region" description="Helical" evidence="1">
    <location>
        <begin position="315"/>
        <end position="333"/>
    </location>
</feature>
<keyword evidence="1" id="KW-0812">Transmembrane</keyword>
<dbReference type="PANTHER" id="PTHR23028:SF53">
    <property type="entry name" value="ACYL_TRANSF_3 DOMAIN-CONTAINING PROTEIN"/>
    <property type="match status" value="1"/>
</dbReference>
<evidence type="ECO:0000259" key="2">
    <source>
        <dbReference type="Pfam" id="PF01757"/>
    </source>
</evidence>
<feature type="transmembrane region" description="Helical" evidence="1">
    <location>
        <begin position="219"/>
        <end position="239"/>
    </location>
</feature>
<dbReference type="GO" id="GO:0016020">
    <property type="term" value="C:membrane"/>
    <property type="evidence" value="ECO:0007669"/>
    <property type="project" value="TreeGrafter"/>
</dbReference>
<name>A0A917HLH6_9BACT</name>
<proteinExistence type="predicted"/>
<feature type="transmembrane region" description="Helical" evidence="1">
    <location>
        <begin position="345"/>
        <end position="365"/>
    </location>
</feature>
<dbReference type="GO" id="GO:0016747">
    <property type="term" value="F:acyltransferase activity, transferring groups other than amino-acyl groups"/>
    <property type="evidence" value="ECO:0007669"/>
    <property type="project" value="InterPro"/>
</dbReference>
<organism evidence="3 4">
    <name type="scientific">Edaphobacter dinghuensis</name>
    <dbReference type="NCBI Taxonomy" id="1560005"/>
    <lineage>
        <taxon>Bacteria</taxon>
        <taxon>Pseudomonadati</taxon>
        <taxon>Acidobacteriota</taxon>
        <taxon>Terriglobia</taxon>
        <taxon>Terriglobales</taxon>
        <taxon>Acidobacteriaceae</taxon>
        <taxon>Edaphobacter</taxon>
    </lineage>
</organism>
<feature type="transmembrane region" description="Helical" evidence="1">
    <location>
        <begin position="133"/>
        <end position="150"/>
    </location>
</feature>
<feature type="domain" description="Acyltransferase 3" evidence="2">
    <location>
        <begin position="16"/>
        <end position="354"/>
    </location>
</feature>
<feature type="transmembrane region" description="Helical" evidence="1">
    <location>
        <begin position="96"/>
        <end position="121"/>
    </location>
</feature>
<feature type="transmembrane region" description="Helical" evidence="1">
    <location>
        <begin position="53"/>
        <end position="76"/>
    </location>
</feature>
<dbReference type="AlphaFoldDB" id="A0A917HLH6"/>
<feature type="transmembrane region" description="Helical" evidence="1">
    <location>
        <begin position="20"/>
        <end position="41"/>
    </location>
</feature>
<evidence type="ECO:0000313" key="4">
    <source>
        <dbReference type="Proteomes" id="UP000647241"/>
    </source>
</evidence>
<keyword evidence="1" id="KW-0472">Membrane</keyword>
<evidence type="ECO:0000313" key="3">
    <source>
        <dbReference type="EMBL" id="GGG82972.1"/>
    </source>
</evidence>